<dbReference type="EMBL" id="JAZHXI010000016">
    <property type="protein sequence ID" value="KAL2063178.1"/>
    <property type="molecule type" value="Genomic_DNA"/>
</dbReference>
<evidence type="ECO:0000313" key="2">
    <source>
        <dbReference type="EMBL" id="KAL2063178.1"/>
    </source>
</evidence>
<proteinExistence type="predicted"/>
<feature type="compositionally biased region" description="Low complexity" evidence="1">
    <location>
        <begin position="279"/>
        <end position="289"/>
    </location>
</feature>
<accession>A0ABR4BZV6</accession>
<keyword evidence="3" id="KW-1185">Reference proteome</keyword>
<sequence>MLKSLTPCNTFCTNTAPGVNGASCVALLTDEDIKKEPSMIKKDDNGYEWVIGQCTCGGEIVELAAAIAGVVAEALEELDNLLCGIFLQAMVTIVEIGVSFVPEAGPMLRSVQLGVKAAKSFAENGIDAAGFKGNWVGKVCGLPGVNFDPFQAFDPFPSFEYLTKYDDSYGTSVGCKRKNKSACKEMPAIPAEPPKKDKPVPEKSSDLRSDINGATSTPIVPPASSIVDSNPQLTSSTGANRELSVSSSASVPTDVPDTSTSTGADTLSTSHSQSLGEQDSATLSSSQASDADADAACKLEVRAPRKGKKAVEGKIGEEERSTQCAKNGREKTIHITKTKVPIGSYTSVLPQKCPKKNSQACYHYRSVMSVSTLIEDMIRFTCGATAGTGVDGGATKSWGSTALAKWSPKGDQQHNFAWANGFAHLIKVAKKKKGKLTDIQDGCDRDEWPPHYFWPGDKIAEKNGLEQRVRFIPSSENRGAGQIWAGFCNNNAALSTKRNWNDAIKSTETKSFIQKGWIQTVGQAIVDKPLVLQKTTSKSSSHAAPKNGQLIFVIAIVSTVSVNTGRAVFTIADWDGLPDDKDWHGLKENPCWPKVMVPDDPGWVLLTNDEFYLRQHPDLAKLTDRYKKLPDLALLQAALLKRDPINIIQEIDIPTALTRFGENGIPLEFQGVLPGIPKFSSPKPTRRIRGLDLRLPWKVLPPPFGPPDVDSYFKEGDLDPDYMDDEQYANFTSTPEGEAWSEWMDLFEESLQDGIPTVPVDVSFTPTPVGQGGATATPALEGVRVSAGLAMVTPFVV</sequence>
<feature type="compositionally biased region" description="Basic and acidic residues" evidence="1">
    <location>
        <begin position="193"/>
        <end position="209"/>
    </location>
</feature>
<evidence type="ECO:0000256" key="1">
    <source>
        <dbReference type="SAM" id="MobiDB-lite"/>
    </source>
</evidence>
<gene>
    <name evidence="2" type="ORF">VTL71DRAFT_6250</name>
</gene>
<comment type="caution">
    <text evidence="2">The sequence shown here is derived from an EMBL/GenBank/DDBJ whole genome shotgun (WGS) entry which is preliminary data.</text>
</comment>
<evidence type="ECO:0000313" key="3">
    <source>
        <dbReference type="Proteomes" id="UP001595075"/>
    </source>
</evidence>
<organism evidence="2 3">
    <name type="scientific">Oculimacula yallundae</name>
    <dbReference type="NCBI Taxonomy" id="86028"/>
    <lineage>
        <taxon>Eukaryota</taxon>
        <taxon>Fungi</taxon>
        <taxon>Dikarya</taxon>
        <taxon>Ascomycota</taxon>
        <taxon>Pezizomycotina</taxon>
        <taxon>Leotiomycetes</taxon>
        <taxon>Helotiales</taxon>
        <taxon>Ploettnerulaceae</taxon>
        <taxon>Oculimacula</taxon>
    </lineage>
</organism>
<feature type="region of interest" description="Disordered" evidence="1">
    <location>
        <begin position="182"/>
        <end position="289"/>
    </location>
</feature>
<dbReference type="Proteomes" id="UP001595075">
    <property type="component" value="Unassembled WGS sequence"/>
</dbReference>
<feature type="compositionally biased region" description="Polar residues" evidence="1">
    <location>
        <begin position="226"/>
        <end position="277"/>
    </location>
</feature>
<protein>
    <submittedName>
        <fullName evidence="2">Uncharacterized protein</fullName>
    </submittedName>
</protein>
<name>A0ABR4BZV6_9HELO</name>
<reference evidence="2 3" key="1">
    <citation type="journal article" date="2024" name="Commun. Biol.">
        <title>Comparative genomic analysis of thermophilic fungi reveals convergent evolutionary adaptations and gene losses.</title>
        <authorList>
            <person name="Steindorff A.S."/>
            <person name="Aguilar-Pontes M.V."/>
            <person name="Robinson A.J."/>
            <person name="Andreopoulos B."/>
            <person name="LaButti K."/>
            <person name="Kuo A."/>
            <person name="Mondo S."/>
            <person name="Riley R."/>
            <person name="Otillar R."/>
            <person name="Haridas S."/>
            <person name="Lipzen A."/>
            <person name="Grimwood J."/>
            <person name="Schmutz J."/>
            <person name="Clum A."/>
            <person name="Reid I.D."/>
            <person name="Moisan M.C."/>
            <person name="Butler G."/>
            <person name="Nguyen T.T.M."/>
            <person name="Dewar K."/>
            <person name="Conant G."/>
            <person name="Drula E."/>
            <person name="Henrissat B."/>
            <person name="Hansel C."/>
            <person name="Singer S."/>
            <person name="Hutchinson M.I."/>
            <person name="de Vries R.P."/>
            <person name="Natvig D.O."/>
            <person name="Powell A.J."/>
            <person name="Tsang A."/>
            <person name="Grigoriev I.V."/>
        </authorList>
    </citation>
    <scope>NUCLEOTIDE SEQUENCE [LARGE SCALE GENOMIC DNA]</scope>
    <source>
        <strain evidence="2 3">CBS 494.80</strain>
    </source>
</reference>